<keyword evidence="6" id="KW-1185">Reference proteome</keyword>
<dbReference type="SUPFAM" id="SSF50978">
    <property type="entry name" value="WD40 repeat-like"/>
    <property type="match status" value="1"/>
</dbReference>
<dbReference type="Proteomes" id="UP001363151">
    <property type="component" value="Unassembled WGS sequence"/>
</dbReference>
<feature type="region of interest" description="Disordered" evidence="4">
    <location>
        <begin position="165"/>
        <end position="217"/>
    </location>
</feature>
<dbReference type="InterPro" id="IPR015943">
    <property type="entry name" value="WD40/YVTN_repeat-like_dom_sf"/>
</dbReference>
<dbReference type="EMBL" id="JBBJCI010000204">
    <property type="protein sequence ID" value="KAK7241247.1"/>
    <property type="molecule type" value="Genomic_DNA"/>
</dbReference>
<dbReference type="Gene3D" id="2.130.10.10">
    <property type="entry name" value="YVTN repeat-like/Quinoprotein amine dehydrogenase"/>
    <property type="match status" value="2"/>
</dbReference>
<keyword evidence="1 3" id="KW-0853">WD repeat</keyword>
<keyword evidence="2" id="KW-0677">Repeat</keyword>
<dbReference type="Pfam" id="PF00400">
    <property type="entry name" value="WD40"/>
    <property type="match status" value="3"/>
</dbReference>
<dbReference type="PROSITE" id="PS50082">
    <property type="entry name" value="WD_REPEATS_2"/>
    <property type="match status" value="2"/>
</dbReference>
<dbReference type="PANTHER" id="PTHR22847">
    <property type="entry name" value="WD40 REPEAT PROTEIN"/>
    <property type="match status" value="1"/>
</dbReference>
<dbReference type="PANTHER" id="PTHR22847:SF637">
    <property type="entry name" value="WD REPEAT DOMAIN 5B"/>
    <property type="match status" value="1"/>
</dbReference>
<dbReference type="InterPro" id="IPR001680">
    <property type="entry name" value="WD40_rpt"/>
</dbReference>
<evidence type="ECO:0000256" key="3">
    <source>
        <dbReference type="PROSITE-ProRule" id="PRU00221"/>
    </source>
</evidence>
<dbReference type="SMART" id="SM00320">
    <property type="entry name" value="WD40"/>
    <property type="match status" value="3"/>
</dbReference>
<reference evidence="5 6" key="1">
    <citation type="submission" date="2024-03" db="EMBL/GenBank/DDBJ databases">
        <title>Aureococcus anophagefferens CCMP1851 and Kratosvirus quantuckense: Draft genome of a second virus-susceptible host strain in the model system.</title>
        <authorList>
            <person name="Chase E."/>
            <person name="Truchon A.R."/>
            <person name="Schepens W."/>
            <person name="Wilhelm S.W."/>
        </authorList>
    </citation>
    <scope>NUCLEOTIDE SEQUENCE [LARGE SCALE GENOMIC DNA]</scope>
    <source>
        <strain evidence="5 6">CCMP1851</strain>
    </source>
</reference>
<accession>A0ABR1FYC3</accession>
<comment type="caution">
    <text evidence="5">The sequence shown here is derived from an EMBL/GenBank/DDBJ whole genome shotgun (WGS) entry which is preliminary data.</text>
</comment>
<evidence type="ECO:0000256" key="1">
    <source>
        <dbReference type="ARBA" id="ARBA00022574"/>
    </source>
</evidence>
<protein>
    <submittedName>
        <fullName evidence="5">Uncharacterized protein</fullName>
    </submittedName>
</protein>
<organism evidence="5 6">
    <name type="scientific">Aureococcus anophagefferens</name>
    <name type="common">Harmful bloom alga</name>
    <dbReference type="NCBI Taxonomy" id="44056"/>
    <lineage>
        <taxon>Eukaryota</taxon>
        <taxon>Sar</taxon>
        <taxon>Stramenopiles</taxon>
        <taxon>Ochrophyta</taxon>
        <taxon>Pelagophyceae</taxon>
        <taxon>Pelagomonadales</taxon>
        <taxon>Pelagomonadaceae</taxon>
        <taxon>Aureococcus</taxon>
    </lineage>
</organism>
<evidence type="ECO:0000313" key="5">
    <source>
        <dbReference type="EMBL" id="KAK7241247.1"/>
    </source>
</evidence>
<evidence type="ECO:0000256" key="2">
    <source>
        <dbReference type="ARBA" id="ARBA00022737"/>
    </source>
</evidence>
<dbReference type="InterPro" id="IPR036322">
    <property type="entry name" value="WD40_repeat_dom_sf"/>
</dbReference>
<feature type="repeat" description="WD" evidence="3">
    <location>
        <begin position="79"/>
        <end position="108"/>
    </location>
</feature>
<name>A0ABR1FYC3_AURAN</name>
<evidence type="ECO:0000256" key="4">
    <source>
        <dbReference type="SAM" id="MobiDB-lite"/>
    </source>
</evidence>
<evidence type="ECO:0000313" key="6">
    <source>
        <dbReference type="Proteomes" id="UP001363151"/>
    </source>
</evidence>
<sequence length="217" mass="23028">MSCFGGVALPLFKGHTGVVRCVDVSPDGGRVVTCSDDRTARINDAVSGKNIAVLEGHGGAVESCMFGPDGRGRSAACHYSRDGSRVVTGSWDCSVKLWCASTGKIEHTLEGHTKSVTCCVISRAARSSSPPDRTARLGHVPYAVLHRKSLRAAKKADIKRVAAQEAAAEVPSANLARTDPEDRALAPGPDLAPQVREDDSLHTAKLWYDPEDPNAKK</sequence>
<gene>
    <name evidence="5" type="ORF">SO694_00051289</name>
</gene>
<feature type="repeat" description="WD" evidence="3">
    <location>
        <begin position="12"/>
        <end position="53"/>
    </location>
</feature>
<proteinExistence type="predicted"/>